<evidence type="ECO:0000313" key="2">
    <source>
        <dbReference type="Proteomes" id="UP001602370"/>
    </source>
</evidence>
<gene>
    <name evidence="1" type="ORF">ACFY8C_16740</name>
</gene>
<protein>
    <submittedName>
        <fullName evidence="1">Uncharacterized protein</fullName>
    </submittedName>
</protein>
<comment type="caution">
    <text evidence="1">The sequence shown here is derived from an EMBL/GenBank/DDBJ whole genome shotgun (WGS) entry which is preliminary data.</text>
</comment>
<organism evidence="1 2">
    <name type="scientific">Streptomyces flavochromogenes</name>
    <dbReference type="NCBI Taxonomy" id="68199"/>
    <lineage>
        <taxon>Bacteria</taxon>
        <taxon>Bacillati</taxon>
        <taxon>Actinomycetota</taxon>
        <taxon>Actinomycetes</taxon>
        <taxon>Kitasatosporales</taxon>
        <taxon>Streptomycetaceae</taxon>
        <taxon>Streptomyces</taxon>
    </lineage>
</organism>
<reference evidence="1 2" key="1">
    <citation type="submission" date="2024-10" db="EMBL/GenBank/DDBJ databases">
        <title>The Natural Products Discovery Center: Release of the First 8490 Sequenced Strains for Exploring Actinobacteria Biosynthetic Diversity.</title>
        <authorList>
            <person name="Kalkreuter E."/>
            <person name="Kautsar S.A."/>
            <person name="Yang D."/>
            <person name="Bader C.D."/>
            <person name="Teijaro C.N."/>
            <person name="Fluegel L."/>
            <person name="Davis C.M."/>
            <person name="Simpson J.R."/>
            <person name="Lauterbach L."/>
            <person name="Steele A.D."/>
            <person name="Gui C."/>
            <person name="Meng S."/>
            <person name="Li G."/>
            <person name="Viehrig K."/>
            <person name="Ye F."/>
            <person name="Su P."/>
            <person name="Kiefer A.F."/>
            <person name="Nichols A."/>
            <person name="Cepeda A.J."/>
            <person name="Yan W."/>
            <person name="Fan B."/>
            <person name="Jiang Y."/>
            <person name="Adhikari A."/>
            <person name="Zheng C.-J."/>
            <person name="Schuster L."/>
            <person name="Cowan T.M."/>
            <person name="Smanski M.J."/>
            <person name="Chevrette M.G."/>
            <person name="De Carvalho L.P.S."/>
            <person name="Shen B."/>
        </authorList>
    </citation>
    <scope>NUCLEOTIDE SEQUENCE [LARGE SCALE GENOMIC DNA]</scope>
    <source>
        <strain evidence="1 2">NPDC012605</strain>
    </source>
</reference>
<keyword evidence="2" id="KW-1185">Reference proteome</keyword>
<proteinExistence type="predicted"/>
<accession>A0ABW6XR34</accession>
<evidence type="ECO:0000313" key="1">
    <source>
        <dbReference type="EMBL" id="MFF5919965.1"/>
    </source>
</evidence>
<dbReference type="Proteomes" id="UP001602370">
    <property type="component" value="Unassembled WGS sequence"/>
</dbReference>
<dbReference type="EMBL" id="JBIBDZ010000004">
    <property type="protein sequence ID" value="MFF5919965.1"/>
    <property type="molecule type" value="Genomic_DNA"/>
</dbReference>
<sequence>MTALPAMAGLPALLREWNHRAAGELLMLSQRVRLLDYDPSSQRSCASADESLIRSCSRVLAVWDGTPSSARDATADELDTSRALIGPLPRRGSHVGVDG</sequence>
<dbReference type="RefSeq" id="WP_158710568.1">
    <property type="nucleotide sequence ID" value="NZ_JBIBDZ010000004.1"/>
</dbReference>
<name>A0ABW6XR34_9ACTN</name>